<reference evidence="5 6" key="1">
    <citation type="submission" date="2016-11" db="EMBL/GenBank/DDBJ databases">
        <authorList>
            <person name="Jaros S."/>
            <person name="Januszkiewicz K."/>
            <person name="Wedrychowicz H."/>
        </authorList>
    </citation>
    <scope>NUCLEOTIDE SEQUENCE [LARGE SCALE GENOMIC DNA]</scope>
    <source>
        <strain evidence="5 6">DSM 44523</strain>
    </source>
</reference>
<dbReference type="STRING" id="2017.SAMN05444320_102583"/>
<feature type="domain" description="NADPH-dependent reductive aminase-like C-terminal" evidence="4">
    <location>
        <begin position="168"/>
        <end position="296"/>
    </location>
</feature>
<dbReference type="InterPro" id="IPR013328">
    <property type="entry name" value="6PGD_dom2"/>
</dbReference>
<dbReference type="PANTHER" id="PTHR43580:SF2">
    <property type="entry name" value="CYTOKINE-LIKE NUCLEAR FACTOR N-PAC"/>
    <property type="match status" value="1"/>
</dbReference>
<dbReference type="InterPro" id="IPR036291">
    <property type="entry name" value="NAD(P)-bd_dom_sf"/>
</dbReference>
<dbReference type="PANTHER" id="PTHR43580">
    <property type="entry name" value="OXIDOREDUCTASE GLYR1-RELATED"/>
    <property type="match status" value="1"/>
</dbReference>
<dbReference type="Pfam" id="PF03446">
    <property type="entry name" value="NAD_binding_2"/>
    <property type="match status" value="1"/>
</dbReference>
<dbReference type="GO" id="GO:0016491">
    <property type="term" value="F:oxidoreductase activity"/>
    <property type="evidence" value="ECO:0007669"/>
    <property type="project" value="UniProtKB-KW"/>
</dbReference>
<evidence type="ECO:0000256" key="2">
    <source>
        <dbReference type="ARBA" id="ARBA00023002"/>
    </source>
</evidence>
<dbReference type="InterPro" id="IPR051265">
    <property type="entry name" value="HIBADH-related_NP60_sf"/>
</dbReference>
<protein>
    <submittedName>
        <fullName evidence="5">3-hydroxyisobutyrate dehydrogenase</fullName>
    </submittedName>
</protein>
<dbReference type="OrthoDB" id="9135493at2"/>
<dbReference type="InterPro" id="IPR015815">
    <property type="entry name" value="HIBADH-related"/>
</dbReference>
<evidence type="ECO:0000313" key="6">
    <source>
        <dbReference type="Proteomes" id="UP000184501"/>
    </source>
</evidence>
<evidence type="ECO:0000259" key="3">
    <source>
        <dbReference type="Pfam" id="PF03446"/>
    </source>
</evidence>
<dbReference type="InterPro" id="IPR048666">
    <property type="entry name" value="RedAm-like_C"/>
</dbReference>
<keyword evidence="2" id="KW-0560">Oxidoreductase</keyword>
<evidence type="ECO:0000256" key="1">
    <source>
        <dbReference type="ARBA" id="ARBA00009080"/>
    </source>
</evidence>
<dbReference type="PIRSF" id="PIRSF000103">
    <property type="entry name" value="HIBADH"/>
    <property type="match status" value="1"/>
</dbReference>
<dbReference type="SUPFAM" id="SSF51735">
    <property type="entry name" value="NAD(P)-binding Rossmann-fold domains"/>
    <property type="match status" value="1"/>
</dbReference>
<dbReference type="Pfam" id="PF21761">
    <property type="entry name" value="RedAm-like_C"/>
    <property type="match status" value="1"/>
</dbReference>
<comment type="similarity">
    <text evidence="1">Belongs to the HIBADH-related family.</text>
</comment>
<organism evidence="5 6">
    <name type="scientific">Streptoalloteichus hindustanus</name>
    <dbReference type="NCBI Taxonomy" id="2017"/>
    <lineage>
        <taxon>Bacteria</taxon>
        <taxon>Bacillati</taxon>
        <taxon>Actinomycetota</taxon>
        <taxon>Actinomycetes</taxon>
        <taxon>Pseudonocardiales</taxon>
        <taxon>Pseudonocardiaceae</taxon>
        <taxon>Streptoalloteichus</taxon>
    </lineage>
</organism>
<sequence>MDETARGDLAPVTVAGLGPMGAALAEAFLAAGNPTTVWNRTAAKAEPLVARGARHATTLTEAGEASPLLVICVTDYPSAKAIIEGAGSALAGRTVVNLSSSTPDEAREAVGLAAGFGAAYLDGTIMVPTNLIGTEHAVFFYSGSRPVYDAQLAALKSLGGDHKFLGADPGLAVLYNTALLGLMWAMANGYLHAAALVGTAKATAAEFAPVALDWLVPSVVTPILHSMTKDLDTGVYPGDAGTVQMNLNAADHLVETSRSQGISTLVPSFLRQMLAATVEAGHGEGNYSAMIEVLRKPSDS</sequence>
<accession>A0A1M4Z350</accession>
<dbReference type="Gene3D" id="3.40.50.720">
    <property type="entry name" value="NAD(P)-binding Rossmann-like Domain"/>
    <property type="match status" value="1"/>
</dbReference>
<dbReference type="InterPro" id="IPR006115">
    <property type="entry name" value="6PGDH_NADP-bd"/>
</dbReference>
<dbReference type="GO" id="GO:0050661">
    <property type="term" value="F:NADP binding"/>
    <property type="evidence" value="ECO:0007669"/>
    <property type="project" value="InterPro"/>
</dbReference>
<dbReference type="RefSeq" id="WP_073480793.1">
    <property type="nucleotide sequence ID" value="NZ_FQVN01000002.1"/>
</dbReference>
<dbReference type="Proteomes" id="UP000184501">
    <property type="component" value="Unassembled WGS sequence"/>
</dbReference>
<gene>
    <name evidence="5" type="ORF">SAMN05444320_102583</name>
</gene>
<name>A0A1M4Z350_STRHI</name>
<proteinExistence type="inferred from homology"/>
<dbReference type="Gene3D" id="1.10.1040.10">
    <property type="entry name" value="N-(1-d-carboxylethyl)-l-norvaline Dehydrogenase, domain 2"/>
    <property type="match status" value="1"/>
</dbReference>
<dbReference type="EMBL" id="FQVN01000002">
    <property type="protein sequence ID" value="SHF12440.1"/>
    <property type="molecule type" value="Genomic_DNA"/>
</dbReference>
<keyword evidence="6" id="KW-1185">Reference proteome</keyword>
<dbReference type="AlphaFoldDB" id="A0A1M4Z350"/>
<evidence type="ECO:0000313" key="5">
    <source>
        <dbReference type="EMBL" id="SHF12440.1"/>
    </source>
</evidence>
<feature type="domain" description="6-phosphogluconate dehydrogenase NADP-binding" evidence="3">
    <location>
        <begin position="12"/>
        <end position="159"/>
    </location>
</feature>
<evidence type="ECO:0000259" key="4">
    <source>
        <dbReference type="Pfam" id="PF21761"/>
    </source>
</evidence>